<dbReference type="RefSeq" id="WP_349875743.1">
    <property type="nucleotide sequence ID" value="NZ_CP157974.1"/>
</dbReference>
<proteinExistence type="predicted"/>
<dbReference type="AlphaFoldDB" id="A0AAU7QSX3"/>
<organism evidence="2">
    <name type="scientific">Micromonospora sp. HUAS YX12</name>
    <dbReference type="NCBI Taxonomy" id="3156396"/>
    <lineage>
        <taxon>Bacteria</taxon>
        <taxon>Bacillati</taxon>
        <taxon>Actinomycetota</taxon>
        <taxon>Actinomycetes</taxon>
        <taxon>Micromonosporales</taxon>
        <taxon>Micromonosporaceae</taxon>
        <taxon>Micromonospora</taxon>
    </lineage>
</organism>
<accession>A0AAU7QSX3</accession>
<name>A0AAU7QSX3_9ACTN</name>
<gene>
    <name evidence="2" type="ORF">ABIH81_15935</name>
</gene>
<evidence type="ECO:0000313" key="2">
    <source>
        <dbReference type="EMBL" id="XBT79188.1"/>
    </source>
</evidence>
<sequence length="169" mass="18710">MAVDGADAGHVGRPSRYEEAVLGLLRGDGATVLTAGLWLLVTSLFTGLFLTFAGWQVWENRMLETRGRIAEAQVVRANYEGRGKSLNVVYVSGPVGTTAILENPAHRPAAGDVIAVRYDPRHPTHLREADAPIWRWPDFLVTVPPAVAGCLVVPAEWMRFRRRLRERRG</sequence>
<reference evidence="2" key="1">
    <citation type="submission" date="2024-06" db="EMBL/GenBank/DDBJ databases">
        <title>Micromonospora sp. strain HUAS YX12 genome sequences.</title>
        <authorList>
            <person name="Mo P."/>
        </authorList>
    </citation>
    <scope>NUCLEOTIDE SEQUENCE</scope>
    <source>
        <strain evidence="2">HUAS YX12</strain>
    </source>
</reference>
<keyword evidence="1" id="KW-0812">Transmembrane</keyword>
<evidence type="ECO:0000256" key="1">
    <source>
        <dbReference type="SAM" id="Phobius"/>
    </source>
</evidence>
<keyword evidence="1" id="KW-0472">Membrane</keyword>
<feature type="transmembrane region" description="Helical" evidence="1">
    <location>
        <begin position="35"/>
        <end position="58"/>
    </location>
</feature>
<protein>
    <submittedName>
        <fullName evidence="2">DUF3592 domain-containing protein</fullName>
    </submittedName>
</protein>
<dbReference type="EMBL" id="CP157974">
    <property type="protein sequence ID" value="XBT79188.1"/>
    <property type="molecule type" value="Genomic_DNA"/>
</dbReference>
<keyword evidence="1" id="KW-1133">Transmembrane helix</keyword>